<dbReference type="SMART" id="SM00155">
    <property type="entry name" value="PLDc"/>
    <property type="match status" value="2"/>
</dbReference>
<dbReference type="Proteomes" id="UP000268350">
    <property type="component" value="Unassembled WGS sequence"/>
</dbReference>
<dbReference type="GO" id="GO:0003824">
    <property type="term" value="F:catalytic activity"/>
    <property type="evidence" value="ECO:0007669"/>
    <property type="project" value="InterPro"/>
</dbReference>
<dbReference type="PANTHER" id="PTHR10185">
    <property type="entry name" value="PHOSPHOLIPASE D - RELATED"/>
    <property type="match status" value="1"/>
</dbReference>
<dbReference type="OrthoDB" id="1923775at2759"/>
<proteinExistence type="inferred from homology"/>
<evidence type="ECO:0000313" key="3">
    <source>
        <dbReference type="EMBL" id="SPP82159.1"/>
    </source>
</evidence>
<organism evidence="3 4">
    <name type="scientific">Drosophila guanche</name>
    <name type="common">Fruit fly</name>
    <dbReference type="NCBI Taxonomy" id="7266"/>
    <lineage>
        <taxon>Eukaryota</taxon>
        <taxon>Metazoa</taxon>
        <taxon>Ecdysozoa</taxon>
        <taxon>Arthropoda</taxon>
        <taxon>Hexapoda</taxon>
        <taxon>Insecta</taxon>
        <taxon>Pterygota</taxon>
        <taxon>Neoptera</taxon>
        <taxon>Endopterygota</taxon>
        <taxon>Diptera</taxon>
        <taxon>Brachycera</taxon>
        <taxon>Muscomorpha</taxon>
        <taxon>Ephydroidea</taxon>
        <taxon>Drosophilidae</taxon>
        <taxon>Drosophila</taxon>
        <taxon>Sophophora</taxon>
    </lineage>
</organism>
<dbReference type="Pfam" id="PF13918">
    <property type="entry name" value="PLDc_3"/>
    <property type="match status" value="1"/>
</dbReference>
<dbReference type="CDD" id="cd09107">
    <property type="entry name" value="PLDc_vPLD3_4_5_like_2"/>
    <property type="match status" value="1"/>
</dbReference>
<dbReference type="AlphaFoldDB" id="A0A3B0K801"/>
<dbReference type="EMBL" id="OUUW01000006">
    <property type="protein sequence ID" value="SPP82159.1"/>
    <property type="molecule type" value="Genomic_DNA"/>
</dbReference>
<dbReference type="InterPro" id="IPR001736">
    <property type="entry name" value="PLipase_D/transphosphatidylase"/>
</dbReference>
<sequence length="492" mass="56148">MSERRGVQEIPVDYQPVATQVDHIASTSCCRRPNCNIAARDERKVCCCGHGYIIPIFILFVLVLIVLLLPWETFHGNEGAHANTPGAVEAAFPCQLQLVESIPIGLNYTEGSPQFLSTFKAWQLLLGRAKANLDIAAPYWTLRGVGVNDSSSTQHGEQLFQRLLSNGDAGRPKLRIRIALNRSQESVWHADARIFANYGAADVVAVERLRVNFWIVDGQHFYLGSANMDWRSLSQRKEMGVLGQNCPHLTRDLAKIFKAYWYLGSNDVPSYWPWNYHTHINQRRPLLLNVNMNYTMHAYVSISPPSLAATGRANELDAVLNAIEKSEELVCIALVDYYPLLRHQDKLEYWPHIDNALRKAAVERGVAIKLLISWWKYSDPSEDHFLRSLQALSQLRDDVDIEIRRFVVPTTEEHEKIPHGRVNHNSYMITEEIAYIGSASWSGEQFIYSAGVGLILRDMDYNNNSLRTDLLAVFHRDWFSPFSLPLKHYFRI</sequence>
<dbReference type="InterPro" id="IPR050874">
    <property type="entry name" value="Diverse_PLD-related"/>
</dbReference>
<evidence type="ECO:0000259" key="2">
    <source>
        <dbReference type="SMART" id="SM00155"/>
    </source>
</evidence>
<reference evidence="4" key="1">
    <citation type="submission" date="2018-01" db="EMBL/GenBank/DDBJ databases">
        <authorList>
            <person name="Alioto T."/>
            <person name="Alioto T."/>
        </authorList>
    </citation>
    <scope>NUCLEOTIDE SEQUENCE [LARGE SCALE GENOMIC DNA]</scope>
</reference>
<dbReference type="InterPro" id="IPR032803">
    <property type="entry name" value="PLDc_3"/>
</dbReference>
<comment type="similarity">
    <text evidence="1">Belongs to the phospholipase D family.</text>
</comment>
<evidence type="ECO:0000256" key="1">
    <source>
        <dbReference type="ARBA" id="ARBA00008664"/>
    </source>
</evidence>
<dbReference type="CDD" id="cd09106">
    <property type="entry name" value="PLDc_vPLD3_4_5_like_1"/>
    <property type="match status" value="1"/>
</dbReference>
<dbReference type="SUPFAM" id="SSF56024">
    <property type="entry name" value="Phospholipase D/nuclease"/>
    <property type="match status" value="2"/>
</dbReference>
<protein>
    <submittedName>
        <fullName evidence="3">Blast:Phospholipase D3</fullName>
    </submittedName>
</protein>
<accession>A0A3B0K801</accession>
<dbReference type="OMA" id="GYIIPVF"/>
<feature type="domain" description="PLD phosphodiesterase" evidence="2">
    <location>
        <begin position="419"/>
        <end position="445"/>
    </location>
</feature>
<keyword evidence="4" id="KW-1185">Reference proteome</keyword>
<dbReference type="STRING" id="7266.A0A3B0K801"/>
<dbReference type="PANTHER" id="PTHR10185:SF17">
    <property type="entry name" value="GM01519P-RELATED"/>
    <property type="match status" value="1"/>
</dbReference>
<dbReference type="Gene3D" id="3.30.870.10">
    <property type="entry name" value="Endonuclease Chain A"/>
    <property type="match status" value="2"/>
</dbReference>
<evidence type="ECO:0000313" key="4">
    <source>
        <dbReference type="Proteomes" id="UP000268350"/>
    </source>
</evidence>
<name>A0A3B0K801_DROGU</name>
<feature type="domain" description="PLD phosphodiesterase" evidence="2">
    <location>
        <begin position="205"/>
        <end position="232"/>
    </location>
</feature>
<gene>
    <name evidence="3" type="ORF">DGUA_6G013975</name>
</gene>